<evidence type="ECO:0000313" key="2">
    <source>
        <dbReference type="EMBL" id="TNV81584.1"/>
    </source>
</evidence>
<evidence type="ECO:0000256" key="1">
    <source>
        <dbReference type="SAM" id="MobiDB-lite"/>
    </source>
</evidence>
<accession>A0A8J8NVU8</accession>
<dbReference type="Proteomes" id="UP000785679">
    <property type="component" value="Unassembled WGS sequence"/>
</dbReference>
<feature type="region of interest" description="Disordered" evidence="1">
    <location>
        <begin position="144"/>
        <end position="192"/>
    </location>
</feature>
<evidence type="ECO:0000313" key="3">
    <source>
        <dbReference type="Proteomes" id="UP000785679"/>
    </source>
</evidence>
<organism evidence="2 3">
    <name type="scientific">Halteria grandinella</name>
    <dbReference type="NCBI Taxonomy" id="5974"/>
    <lineage>
        <taxon>Eukaryota</taxon>
        <taxon>Sar</taxon>
        <taxon>Alveolata</taxon>
        <taxon>Ciliophora</taxon>
        <taxon>Intramacronucleata</taxon>
        <taxon>Spirotrichea</taxon>
        <taxon>Stichotrichia</taxon>
        <taxon>Sporadotrichida</taxon>
        <taxon>Halteriidae</taxon>
        <taxon>Halteria</taxon>
    </lineage>
</organism>
<feature type="compositionally biased region" description="Basic and acidic residues" evidence="1">
    <location>
        <begin position="227"/>
        <end position="237"/>
    </location>
</feature>
<feature type="compositionally biased region" description="Polar residues" evidence="1">
    <location>
        <begin position="144"/>
        <end position="168"/>
    </location>
</feature>
<feature type="region of interest" description="Disordered" evidence="1">
    <location>
        <begin position="357"/>
        <end position="376"/>
    </location>
</feature>
<feature type="region of interest" description="Disordered" evidence="1">
    <location>
        <begin position="227"/>
        <end position="247"/>
    </location>
</feature>
<feature type="region of interest" description="Disordered" evidence="1">
    <location>
        <begin position="1"/>
        <end position="25"/>
    </location>
</feature>
<dbReference type="AlphaFoldDB" id="A0A8J8NVU8"/>
<protein>
    <submittedName>
        <fullName evidence="2">Uncharacterized protein</fullName>
    </submittedName>
</protein>
<sequence>MGKKGAEAAPTQHHESDDSNPYSVKSLSEKPSFAIVEENIEALWHAFEFALQMKKLEAQVVPHAFNSALSECYTLSMHLVQNYDQRADDEHLGMEGDTDEPRNLGYDVQMPGWAGKLSKTYDCRMQLNGSPSVKSTTLKVPVGINSSALNSPRGSILGDNSDTQSTKQRVPIKPKKTPTAKQDPKPFNPQQVELLDHETDVVDKFTERDATERLRKDFFRRKAREAAEREAQEKEDASPSSKVGGSKRESVLANFTYDFKGNVIPIRAAHLAQLNTNQNLIKYDLVPQAPKSIGKRISLKSLSDKKRGSIGGESVISDKTAMQELKQIQEQLIQKFQKPPVTNNLELIKPRFGVKLQDKSPNSRRTEPTIGGNYDTNPEIMGRKMSKLSYALSHKSAGFTPGYLEKVETQRESINRQRLMLDTSSIAMDLDAVQLESTLNQHSALASKESLDNNKKSVRYHHRHQRSQLDSIQQTGSYLSKIALYDDEDTSKLLFLSPQNAAQNASAQSVLLPSITSRKLHFDQSSLDIELKNAFKTQKKRRVANPHEDEVISGGLSRILMYQRGAQAVGFNTTVGNNKHLEVIKESEQHTNVASRRSLSMLGGDQISNKMAHKPHYLKPNDSVAEILTQRDRFNQVIVASKKRTVVASSVRHSLNRSALL</sequence>
<feature type="compositionally biased region" description="Basic and acidic residues" evidence="1">
    <location>
        <begin position="1"/>
        <end position="17"/>
    </location>
</feature>
<comment type="caution">
    <text evidence="2">The sequence shown here is derived from an EMBL/GenBank/DDBJ whole genome shotgun (WGS) entry which is preliminary data.</text>
</comment>
<reference evidence="2" key="1">
    <citation type="submission" date="2019-06" db="EMBL/GenBank/DDBJ databases">
        <authorList>
            <person name="Zheng W."/>
        </authorList>
    </citation>
    <scope>NUCLEOTIDE SEQUENCE</scope>
    <source>
        <strain evidence="2">QDHG01</strain>
    </source>
</reference>
<name>A0A8J8NVU8_HALGN</name>
<gene>
    <name evidence="2" type="ORF">FGO68_gene11118</name>
</gene>
<keyword evidence="3" id="KW-1185">Reference proteome</keyword>
<dbReference type="EMBL" id="RRYP01005981">
    <property type="protein sequence ID" value="TNV81584.1"/>
    <property type="molecule type" value="Genomic_DNA"/>
</dbReference>
<proteinExistence type="predicted"/>